<evidence type="ECO:0000313" key="2">
    <source>
        <dbReference type="Proteomes" id="UP001595533"/>
    </source>
</evidence>
<dbReference type="Proteomes" id="UP001595533">
    <property type="component" value="Unassembled WGS sequence"/>
</dbReference>
<dbReference type="RefSeq" id="WP_077411106.1">
    <property type="nucleotide sequence ID" value="NZ_JBHRTS010000004.1"/>
</dbReference>
<comment type="caution">
    <text evidence="1">The sequence shown here is derived from an EMBL/GenBank/DDBJ whole genome shotgun (WGS) entry which is preliminary data.</text>
</comment>
<keyword evidence="2" id="KW-1185">Reference proteome</keyword>
<protein>
    <submittedName>
        <fullName evidence="1">Uncharacterized protein</fullName>
    </submittedName>
</protein>
<dbReference type="EMBL" id="JBHRTS010000004">
    <property type="protein sequence ID" value="MFC3194394.1"/>
    <property type="molecule type" value="Genomic_DNA"/>
</dbReference>
<name>A0ABV7J902_9GAMM</name>
<sequence>MGSLINHPDVHINAHGAHEPGIDIAEKAMEEVNTVFMYATLGQLKPCSWAEDFRQQKPAVSGTSTSEDQVLFWWRTCEKNRSH</sequence>
<proteinExistence type="predicted"/>
<reference evidence="2" key="1">
    <citation type="journal article" date="2019" name="Int. J. Syst. Evol. Microbiol.">
        <title>The Global Catalogue of Microorganisms (GCM) 10K type strain sequencing project: providing services to taxonomists for standard genome sequencing and annotation.</title>
        <authorList>
            <consortium name="The Broad Institute Genomics Platform"/>
            <consortium name="The Broad Institute Genome Sequencing Center for Infectious Disease"/>
            <person name="Wu L."/>
            <person name="Ma J."/>
        </authorList>
    </citation>
    <scope>NUCLEOTIDE SEQUENCE [LARGE SCALE GENOMIC DNA]</scope>
    <source>
        <strain evidence="2">KCTC 42953</strain>
    </source>
</reference>
<accession>A0ABV7J902</accession>
<organism evidence="1 2">
    <name type="scientific">Marinicella sediminis</name>
    <dbReference type="NCBI Taxonomy" id="1792834"/>
    <lineage>
        <taxon>Bacteria</taxon>
        <taxon>Pseudomonadati</taxon>
        <taxon>Pseudomonadota</taxon>
        <taxon>Gammaproteobacteria</taxon>
        <taxon>Lysobacterales</taxon>
        <taxon>Marinicellaceae</taxon>
        <taxon>Marinicella</taxon>
    </lineage>
</organism>
<gene>
    <name evidence="1" type="ORF">ACFODZ_09095</name>
</gene>
<evidence type="ECO:0000313" key="1">
    <source>
        <dbReference type="EMBL" id="MFC3194394.1"/>
    </source>
</evidence>